<feature type="non-terminal residue" evidence="1">
    <location>
        <position position="1"/>
    </location>
</feature>
<comment type="caution">
    <text evidence="1">The sequence shown here is derived from an EMBL/GenBank/DDBJ whole genome shotgun (WGS) entry which is preliminary data.</text>
</comment>
<evidence type="ECO:0000313" key="2">
    <source>
        <dbReference type="Proteomes" id="UP001202328"/>
    </source>
</evidence>
<proteinExistence type="predicted"/>
<dbReference type="AlphaFoldDB" id="A0AAD4RWU3"/>
<accession>A0AAD4RWU3</accession>
<name>A0AAD4RWU3_9MAGN</name>
<dbReference type="EMBL" id="JAJJMB010017633">
    <property type="protein sequence ID" value="KAI3836934.1"/>
    <property type="molecule type" value="Genomic_DNA"/>
</dbReference>
<keyword evidence="2" id="KW-1185">Reference proteome</keyword>
<gene>
    <name evidence="1" type="ORF">MKW98_005267</name>
</gene>
<organism evidence="1 2">
    <name type="scientific">Papaver atlanticum</name>
    <dbReference type="NCBI Taxonomy" id="357466"/>
    <lineage>
        <taxon>Eukaryota</taxon>
        <taxon>Viridiplantae</taxon>
        <taxon>Streptophyta</taxon>
        <taxon>Embryophyta</taxon>
        <taxon>Tracheophyta</taxon>
        <taxon>Spermatophyta</taxon>
        <taxon>Magnoliopsida</taxon>
        <taxon>Ranunculales</taxon>
        <taxon>Papaveraceae</taxon>
        <taxon>Papaveroideae</taxon>
        <taxon>Papaver</taxon>
    </lineage>
</organism>
<evidence type="ECO:0000313" key="1">
    <source>
        <dbReference type="EMBL" id="KAI3836934.1"/>
    </source>
</evidence>
<sequence length="129" mass="14568">IEAGTPDMYFLNPSDNSWKIASMWSVVENEDDLVLSINMGRIGDRVFFIADQNIITIVVDVENKEKAGRFDHKDGMKKFFIEMNPKFLKIDFESDAIPCSASADHGGTTNLFITKLKELSAGRMSDLDW</sequence>
<reference evidence="1" key="1">
    <citation type="submission" date="2022-04" db="EMBL/GenBank/DDBJ databases">
        <title>A functionally conserved STORR gene fusion in Papaver species that diverged 16.8 million years ago.</title>
        <authorList>
            <person name="Catania T."/>
        </authorList>
    </citation>
    <scope>NUCLEOTIDE SEQUENCE</scope>
    <source>
        <strain evidence="1">S-188037</strain>
    </source>
</reference>
<dbReference type="Proteomes" id="UP001202328">
    <property type="component" value="Unassembled WGS sequence"/>
</dbReference>
<protein>
    <submittedName>
        <fullName evidence="1">Uncharacterized protein</fullName>
    </submittedName>
</protein>